<dbReference type="SUPFAM" id="SSF102114">
    <property type="entry name" value="Radical SAM enzymes"/>
    <property type="match status" value="1"/>
</dbReference>
<evidence type="ECO:0000259" key="6">
    <source>
        <dbReference type="PROSITE" id="PS51332"/>
    </source>
</evidence>
<dbReference type="InterPro" id="IPR007197">
    <property type="entry name" value="rSAM"/>
</dbReference>
<evidence type="ECO:0000256" key="4">
    <source>
        <dbReference type="ARBA" id="ARBA00023004"/>
    </source>
</evidence>
<comment type="caution">
    <text evidence="7">The sequence shown here is derived from an EMBL/GenBank/DDBJ whole genome shotgun (WGS) entry which is preliminary data.</text>
</comment>
<dbReference type="SFLD" id="SFLDG01082">
    <property type="entry name" value="B12-binding_domain_containing"/>
    <property type="match status" value="1"/>
</dbReference>
<keyword evidence="2" id="KW-0949">S-adenosyl-L-methionine</keyword>
<dbReference type="Pfam" id="PF04055">
    <property type="entry name" value="Radical_SAM"/>
    <property type="match status" value="1"/>
</dbReference>
<gene>
    <name evidence="7" type="ORF">EDC27_2495</name>
</gene>
<evidence type="ECO:0000313" key="8">
    <source>
        <dbReference type="Proteomes" id="UP000276223"/>
    </source>
</evidence>
<dbReference type="NCBIfam" id="TIGR03975">
    <property type="entry name" value="rSAM_ocin_1"/>
    <property type="match status" value="1"/>
</dbReference>
<dbReference type="Gene3D" id="3.20.20.70">
    <property type="entry name" value="Aldolase class I"/>
    <property type="match status" value="1"/>
</dbReference>
<dbReference type="InterPro" id="IPR006638">
    <property type="entry name" value="Elp3/MiaA/NifB-like_rSAM"/>
</dbReference>
<keyword evidence="8" id="KW-1185">Reference proteome</keyword>
<proteinExistence type="predicted"/>
<dbReference type="PROSITE" id="PS51332">
    <property type="entry name" value="B12_BINDING"/>
    <property type="match status" value="1"/>
</dbReference>
<dbReference type="InterPro" id="IPR058240">
    <property type="entry name" value="rSAM_sf"/>
</dbReference>
<evidence type="ECO:0000256" key="3">
    <source>
        <dbReference type="ARBA" id="ARBA00022723"/>
    </source>
</evidence>
<reference evidence="7 8" key="1">
    <citation type="submission" date="2018-11" db="EMBL/GenBank/DDBJ databases">
        <title>Genomic Encyclopedia of Type Strains, Phase IV (KMG-IV): sequencing the most valuable type-strain genomes for metagenomic binning, comparative biology and taxonomic classification.</title>
        <authorList>
            <person name="Goeker M."/>
        </authorList>
    </citation>
    <scope>NUCLEOTIDE SEQUENCE [LARGE SCALE GENOMIC DNA]</scope>
    <source>
        <strain evidence="7 8">DSM 22027</strain>
    </source>
</reference>
<dbReference type="Proteomes" id="UP000276223">
    <property type="component" value="Unassembled WGS sequence"/>
</dbReference>
<evidence type="ECO:0000313" key="7">
    <source>
        <dbReference type="EMBL" id="ROQ91210.1"/>
    </source>
</evidence>
<protein>
    <submittedName>
        <fullName evidence="7">Ribosomal peptide maturation radical SAM protein 1</fullName>
    </submittedName>
</protein>
<keyword evidence="5" id="KW-0411">Iron-sulfur</keyword>
<dbReference type="GO" id="GO:0046872">
    <property type="term" value="F:metal ion binding"/>
    <property type="evidence" value="ECO:0007669"/>
    <property type="project" value="UniProtKB-KW"/>
</dbReference>
<dbReference type="InterPro" id="IPR023984">
    <property type="entry name" value="rSAM_ocin_1"/>
</dbReference>
<dbReference type="PANTHER" id="PTHR43409:SF7">
    <property type="entry name" value="BLL1977 PROTEIN"/>
    <property type="match status" value="1"/>
</dbReference>
<dbReference type="GO" id="GO:0031419">
    <property type="term" value="F:cobalamin binding"/>
    <property type="evidence" value="ECO:0007669"/>
    <property type="project" value="InterPro"/>
</dbReference>
<dbReference type="EMBL" id="RJVA01000013">
    <property type="protein sequence ID" value="ROQ91210.1"/>
    <property type="molecule type" value="Genomic_DNA"/>
</dbReference>
<dbReference type="GO" id="GO:0003824">
    <property type="term" value="F:catalytic activity"/>
    <property type="evidence" value="ECO:0007669"/>
    <property type="project" value="InterPro"/>
</dbReference>
<dbReference type="GO" id="GO:0005829">
    <property type="term" value="C:cytosol"/>
    <property type="evidence" value="ECO:0007669"/>
    <property type="project" value="TreeGrafter"/>
</dbReference>
<feature type="domain" description="B12-binding" evidence="6">
    <location>
        <begin position="34"/>
        <end position="202"/>
    </location>
</feature>
<evidence type="ECO:0000256" key="5">
    <source>
        <dbReference type="ARBA" id="ARBA00023014"/>
    </source>
</evidence>
<dbReference type="GO" id="GO:0051536">
    <property type="term" value="F:iron-sulfur cluster binding"/>
    <property type="evidence" value="ECO:0007669"/>
    <property type="project" value="UniProtKB-KW"/>
</dbReference>
<dbReference type="InterPro" id="IPR013785">
    <property type="entry name" value="Aldolase_TIM"/>
</dbReference>
<dbReference type="SFLD" id="SFLDF00324">
    <property type="entry name" value="bacteriocin_maturation"/>
    <property type="match status" value="1"/>
</dbReference>
<sequence>MRVVLVSMPWALADRPSIQLGALKAFVTQQFSNRLHVMTAHPYLSVARDLGRCLYQRIAQRSWLGEAVYGALLFPERFVACEKLFQRQWRRFKAGFAPNFQQIVLTVQRLHETMPLWAHLEQAHVVGFSVCFAQLTSSLYLARAVKKRVPAAHIVFGGSLVSGSLGKSVMELFPWVDFVISGEGEKPLVRLLSRLLEAHEGRLNHGDSWSAGIYYRLEKDQVGGGGLDQMTNLEDLPLPDYADFFQEAALLEERTPIFALPVESSRGCWWHKVREDKPNRRGCRFCNLNVQWRGYRSKKPDRIAMELQTLAQRHGSLRFVFVDNALNSARLLETAAKLQRTGKDFDLFGEVRLPLSRAQVRALRRAGFQKIQAGVEALSNALLRRLGKGTRLIDNVAWMRHCEEFGIENRSNLLLEFPGTTSEEVQETLAVLRLITIFRPLKGVSFWLGEGSPVAMNATAHGLCAVGNHPYYAALFPEKLYRRGRFLIKTYRGDRSHQRRLWQPVRQRLAAWQKEDAAFRAQTGGMTPRLGYSDGGEFLLIRRRDQEGQVNETFRLSGPSRDIYLSCLDPVPLEDLHSKHGRFSSRSLEGFLRDMVAKGLVFESQGWFLSLAVREGVQKFFMAGDGAEPSVRDRAS</sequence>
<evidence type="ECO:0000256" key="1">
    <source>
        <dbReference type="ARBA" id="ARBA00001966"/>
    </source>
</evidence>
<dbReference type="Gene3D" id="3.40.50.280">
    <property type="entry name" value="Cobalamin-binding domain"/>
    <property type="match status" value="1"/>
</dbReference>
<name>A0A3N1UR80_9BACT</name>
<comment type="cofactor">
    <cofactor evidence="1">
        <name>[4Fe-4S] cluster</name>
        <dbReference type="ChEBI" id="CHEBI:49883"/>
    </cofactor>
</comment>
<dbReference type="SFLD" id="SFLDS00029">
    <property type="entry name" value="Radical_SAM"/>
    <property type="match status" value="1"/>
</dbReference>
<dbReference type="OrthoDB" id="9801424at2"/>
<keyword evidence="3" id="KW-0479">Metal-binding</keyword>
<evidence type="ECO:0000256" key="2">
    <source>
        <dbReference type="ARBA" id="ARBA00022691"/>
    </source>
</evidence>
<dbReference type="SMART" id="SM00729">
    <property type="entry name" value="Elp3"/>
    <property type="match status" value="1"/>
</dbReference>
<dbReference type="AlphaFoldDB" id="A0A3N1UR80"/>
<dbReference type="PANTHER" id="PTHR43409">
    <property type="entry name" value="ANAEROBIC MAGNESIUM-PROTOPORPHYRIN IX MONOMETHYL ESTER CYCLASE-RELATED"/>
    <property type="match status" value="1"/>
</dbReference>
<dbReference type="RefSeq" id="WP_123290918.1">
    <property type="nucleotide sequence ID" value="NZ_RJVA01000013.1"/>
</dbReference>
<accession>A0A3N1UR80</accession>
<organism evidence="7 8">
    <name type="scientific">Desulfosoma caldarium</name>
    <dbReference type="NCBI Taxonomy" id="610254"/>
    <lineage>
        <taxon>Bacteria</taxon>
        <taxon>Pseudomonadati</taxon>
        <taxon>Thermodesulfobacteriota</taxon>
        <taxon>Syntrophobacteria</taxon>
        <taxon>Syntrophobacterales</taxon>
        <taxon>Syntrophobacteraceae</taxon>
        <taxon>Desulfosoma</taxon>
    </lineage>
</organism>
<dbReference type="InterPro" id="IPR051198">
    <property type="entry name" value="BchE-like"/>
</dbReference>
<keyword evidence="4" id="KW-0408">Iron</keyword>
<dbReference type="InterPro" id="IPR006158">
    <property type="entry name" value="Cobalamin-bd"/>
</dbReference>